<evidence type="ECO:0000313" key="1">
    <source>
        <dbReference type="EMBL" id="KEQ14808.1"/>
    </source>
</evidence>
<reference evidence="1 2" key="1">
    <citation type="submission" date="2014-06" db="EMBL/GenBank/DDBJ databases">
        <title>Whole Genome Sequences of Three Symbiotic Endozoicomonas Bacteria.</title>
        <authorList>
            <person name="Neave M.J."/>
            <person name="Apprill A."/>
            <person name="Voolstra C.R."/>
        </authorList>
    </citation>
    <scope>NUCLEOTIDE SEQUENCE [LARGE SCALE GENOMIC DNA]</scope>
    <source>
        <strain evidence="1 2">LMG 24815</strain>
    </source>
</reference>
<dbReference type="EMBL" id="JOKG01000002">
    <property type="protein sequence ID" value="KEQ14808.1"/>
    <property type="molecule type" value="Genomic_DNA"/>
</dbReference>
<keyword evidence="2" id="KW-1185">Reference proteome</keyword>
<evidence type="ECO:0000313" key="2">
    <source>
        <dbReference type="Proteomes" id="UP000028006"/>
    </source>
</evidence>
<name>A0A081N8N5_9GAMM</name>
<dbReference type="Proteomes" id="UP000028006">
    <property type="component" value="Unassembled WGS sequence"/>
</dbReference>
<evidence type="ECO:0008006" key="3">
    <source>
        <dbReference type="Google" id="ProtNLM"/>
    </source>
</evidence>
<accession>A0A081N8N5</accession>
<protein>
    <recommendedName>
        <fullName evidence="3">Aminoglycoside phosphotransferase domain-containing protein</fullName>
    </recommendedName>
</protein>
<dbReference type="RefSeq" id="WP_034874887.1">
    <property type="nucleotide sequence ID" value="NZ_JOKG01000002.1"/>
</dbReference>
<sequence>MDKLQPSDIDGKFKDLPDVPYYREVGSCEAAIDRLFEGEAENLCEHDAKGGELYISYTALYKGKKCFIKIIREDNPYSKNIFYSYEWKLKENLSQYGWLDSVGAELVVPDKGAVFKLQGQLYYLTSYEYVHGATLVELYRDYIIASRYFQADSKRKKLLQSFRRCGQVLAAINHNPDAINGDTEMLFKQPVRLLLSDRNGTNEIYDAASDRFYLIDLSEEECEGNKGDVYSSLKCWLDNLTDLNIHAQKKYGSGKRSFSHLFVDLLEAFIEGYTDTFPIHDHEKLSLMIKSMVRDDLKEICQDESWLESFANLIGSRL</sequence>
<dbReference type="AlphaFoldDB" id="A0A081N8N5"/>
<gene>
    <name evidence="1" type="ORF">GZ77_11055</name>
</gene>
<comment type="caution">
    <text evidence="1">The sequence shown here is derived from an EMBL/GenBank/DDBJ whole genome shotgun (WGS) entry which is preliminary data.</text>
</comment>
<proteinExistence type="predicted"/>
<organism evidence="1 2">
    <name type="scientific">Endozoicomonas montiporae</name>
    <dbReference type="NCBI Taxonomy" id="1027273"/>
    <lineage>
        <taxon>Bacteria</taxon>
        <taxon>Pseudomonadati</taxon>
        <taxon>Pseudomonadota</taxon>
        <taxon>Gammaproteobacteria</taxon>
        <taxon>Oceanospirillales</taxon>
        <taxon>Endozoicomonadaceae</taxon>
        <taxon>Endozoicomonas</taxon>
    </lineage>
</organism>